<name>A0A3G6IXW9_9CORY</name>
<dbReference type="PANTHER" id="PTHR36203:SF1">
    <property type="entry name" value="ASCORBATE-SPECIFIC PTS SYSTEM EIIA COMPONENT"/>
    <property type="match status" value="1"/>
</dbReference>
<feature type="domain" description="PTS EIIA type-2" evidence="11">
    <location>
        <begin position="9"/>
        <end position="152"/>
    </location>
</feature>
<dbReference type="EMBL" id="CP033898">
    <property type="protein sequence ID" value="AZA08824.1"/>
    <property type="molecule type" value="Genomic_DNA"/>
</dbReference>
<dbReference type="SUPFAM" id="SSF55804">
    <property type="entry name" value="Phoshotransferase/anion transport protein"/>
    <property type="match status" value="1"/>
</dbReference>
<dbReference type="CDD" id="cd00211">
    <property type="entry name" value="PTS_IIA_fru"/>
    <property type="match status" value="1"/>
</dbReference>
<evidence type="ECO:0000256" key="1">
    <source>
        <dbReference type="ARBA" id="ARBA00004496"/>
    </source>
</evidence>
<dbReference type="GO" id="GO:0005737">
    <property type="term" value="C:cytoplasm"/>
    <property type="evidence" value="ECO:0007669"/>
    <property type="project" value="UniProtKB-SubCell"/>
</dbReference>
<evidence type="ECO:0000256" key="6">
    <source>
        <dbReference type="ARBA" id="ARBA00022683"/>
    </source>
</evidence>
<evidence type="ECO:0000256" key="9">
    <source>
        <dbReference type="ARBA" id="ARBA00041175"/>
    </source>
</evidence>
<keyword evidence="3" id="KW-0963">Cytoplasm</keyword>
<dbReference type="AlphaFoldDB" id="A0A3G6IXW9"/>
<dbReference type="PROSITE" id="PS51094">
    <property type="entry name" value="PTS_EIIA_TYPE_2"/>
    <property type="match status" value="1"/>
</dbReference>
<evidence type="ECO:0000256" key="7">
    <source>
        <dbReference type="ARBA" id="ARBA00022777"/>
    </source>
</evidence>
<keyword evidence="6" id="KW-0598">Phosphotransferase system</keyword>
<dbReference type="PANTHER" id="PTHR36203">
    <property type="entry name" value="ASCORBATE-SPECIFIC PTS SYSTEM EIIA COMPONENT"/>
    <property type="match status" value="1"/>
</dbReference>
<comment type="function">
    <text evidence="8">The phosphoenolpyruvate-dependent sugar phosphotransferase system (sugar PTS), a major carbohydrate active transport system, catalyzes the phosphorylation of incoming sugar substrates concomitantly with their translocation across the cell membrane. The enzyme II UlaABC PTS system is involved in ascorbate transport.</text>
</comment>
<organism evidence="12 13">
    <name type="scientific">Corynebacterium pseudopelargi</name>
    <dbReference type="NCBI Taxonomy" id="2080757"/>
    <lineage>
        <taxon>Bacteria</taxon>
        <taxon>Bacillati</taxon>
        <taxon>Actinomycetota</taxon>
        <taxon>Actinomycetes</taxon>
        <taxon>Mycobacteriales</taxon>
        <taxon>Corynebacteriaceae</taxon>
        <taxon>Corynebacterium</taxon>
    </lineage>
</organism>
<dbReference type="KEGG" id="cpso:CPPEL_03465"/>
<protein>
    <recommendedName>
        <fullName evidence="9">Ascorbate-specific PTS system EIIA component</fullName>
    </recommendedName>
    <alternativeName>
        <fullName evidence="10">Ascorbate-specific phosphotransferase enzyme IIA component</fullName>
    </alternativeName>
</protein>
<gene>
    <name evidence="12" type="primary">ulaC</name>
    <name evidence="12" type="ORF">CPPEL_03465</name>
</gene>
<sequence length="154" mass="16501">MAKSPSERTRFVPDVVAAQCEAADWEEAIRLVGRLYQEQGIASSEYAEAMIKGVKEFGPYMVLTPGVAMPHAKTVAGVQRPGTAVVTLKTPVEFGSPANDPVDVLISFAAGDNHGHIEMIQSLAGVLSDRALLDRARAAEDDEALMNVFLAHHS</sequence>
<evidence type="ECO:0000259" key="11">
    <source>
        <dbReference type="PROSITE" id="PS51094"/>
    </source>
</evidence>
<evidence type="ECO:0000313" key="13">
    <source>
        <dbReference type="Proteomes" id="UP000271426"/>
    </source>
</evidence>
<evidence type="ECO:0000256" key="4">
    <source>
        <dbReference type="ARBA" id="ARBA00022553"/>
    </source>
</evidence>
<comment type="subcellular location">
    <subcellularLocation>
        <location evidence="1">Cytoplasm</location>
    </subcellularLocation>
</comment>
<dbReference type="Pfam" id="PF00359">
    <property type="entry name" value="PTS_EIIA_2"/>
    <property type="match status" value="1"/>
</dbReference>
<evidence type="ECO:0000256" key="2">
    <source>
        <dbReference type="ARBA" id="ARBA00022448"/>
    </source>
</evidence>
<keyword evidence="7" id="KW-0418">Kinase</keyword>
<evidence type="ECO:0000256" key="8">
    <source>
        <dbReference type="ARBA" id="ARBA00037387"/>
    </source>
</evidence>
<evidence type="ECO:0000256" key="3">
    <source>
        <dbReference type="ARBA" id="ARBA00022490"/>
    </source>
</evidence>
<keyword evidence="4" id="KW-0597">Phosphoprotein</keyword>
<keyword evidence="2" id="KW-0813">Transport</keyword>
<dbReference type="GO" id="GO:0009401">
    <property type="term" value="P:phosphoenolpyruvate-dependent sugar phosphotransferase system"/>
    <property type="evidence" value="ECO:0007669"/>
    <property type="project" value="UniProtKB-KW"/>
</dbReference>
<keyword evidence="13" id="KW-1185">Reference proteome</keyword>
<evidence type="ECO:0000256" key="10">
    <source>
        <dbReference type="ARBA" id="ARBA00042072"/>
    </source>
</evidence>
<dbReference type="InterPro" id="IPR051351">
    <property type="entry name" value="Ascorbate-PTS_EIIA_comp"/>
</dbReference>
<dbReference type="Proteomes" id="UP000271426">
    <property type="component" value="Chromosome"/>
</dbReference>
<dbReference type="InterPro" id="IPR002178">
    <property type="entry name" value="PTS_EIIA_type-2_dom"/>
</dbReference>
<dbReference type="Gene3D" id="3.40.930.10">
    <property type="entry name" value="Mannitol-specific EII, Chain A"/>
    <property type="match status" value="1"/>
</dbReference>
<dbReference type="GO" id="GO:0016301">
    <property type="term" value="F:kinase activity"/>
    <property type="evidence" value="ECO:0007669"/>
    <property type="project" value="UniProtKB-KW"/>
</dbReference>
<evidence type="ECO:0000313" key="12">
    <source>
        <dbReference type="EMBL" id="AZA08824.1"/>
    </source>
</evidence>
<dbReference type="InterPro" id="IPR016152">
    <property type="entry name" value="PTrfase/Anion_transptr"/>
</dbReference>
<reference evidence="12 13" key="1">
    <citation type="submission" date="2018-11" db="EMBL/GenBank/DDBJ databases">
        <authorList>
            <person name="Kleinhagauer T."/>
            <person name="Glaeser S.P."/>
            <person name="Spergser J."/>
            <person name="Ruckert C."/>
            <person name="Kaempfer P."/>
            <person name="Busse H.-J."/>
        </authorList>
    </citation>
    <scope>NUCLEOTIDE SEQUENCE [LARGE SCALE GENOMIC DNA]</scope>
    <source>
        <strain evidence="12 13">812CH</strain>
    </source>
</reference>
<proteinExistence type="predicted"/>
<evidence type="ECO:0000256" key="5">
    <source>
        <dbReference type="ARBA" id="ARBA00022679"/>
    </source>
</evidence>
<keyword evidence="5 12" id="KW-0808">Transferase</keyword>
<accession>A0A3G6IXW9</accession>
<dbReference type="RefSeq" id="WP_164470370.1">
    <property type="nucleotide sequence ID" value="NZ_CP033898.1"/>
</dbReference>